<protein>
    <submittedName>
        <fullName evidence="1">Uncharacterized protein</fullName>
    </submittedName>
</protein>
<comment type="caution">
    <text evidence="1">The sequence shown here is derived from an EMBL/GenBank/DDBJ whole genome shotgun (WGS) entry which is preliminary data.</text>
</comment>
<sequence length="143" mass="15458">MFGLSNGSTAPDPSPLSTSTCLRSTCSCLFGKRGTGGRPPLAPRPGCLRAPLLTPRAPQSGWYPTERVSQLAVFPMYNVAIPNAQSPLMPSLYMASMLCTPVSVVMPSDADQDEYHMHPVYAEPVQIDESHARNSDTPLSHNR</sequence>
<dbReference type="EMBL" id="CM044703">
    <property type="protein sequence ID" value="KAI5671475.1"/>
    <property type="molecule type" value="Genomic_DNA"/>
</dbReference>
<evidence type="ECO:0000313" key="2">
    <source>
        <dbReference type="Proteomes" id="UP001060085"/>
    </source>
</evidence>
<dbReference type="Proteomes" id="UP001060085">
    <property type="component" value="Linkage Group LG03"/>
</dbReference>
<accession>A0ACC0BFS7</accession>
<keyword evidence="2" id="KW-1185">Reference proteome</keyword>
<gene>
    <name evidence="1" type="ORF">M9H77_11839</name>
</gene>
<reference evidence="2" key="1">
    <citation type="journal article" date="2023" name="Nat. Plants">
        <title>Single-cell RNA sequencing provides a high-resolution roadmap for understanding the multicellular compartmentation of specialized metabolism.</title>
        <authorList>
            <person name="Sun S."/>
            <person name="Shen X."/>
            <person name="Li Y."/>
            <person name="Li Y."/>
            <person name="Wang S."/>
            <person name="Li R."/>
            <person name="Zhang H."/>
            <person name="Shen G."/>
            <person name="Guo B."/>
            <person name="Wei J."/>
            <person name="Xu J."/>
            <person name="St-Pierre B."/>
            <person name="Chen S."/>
            <person name="Sun C."/>
        </authorList>
    </citation>
    <scope>NUCLEOTIDE SEQUENCE [LARGE SCALE GENOMIC DNA]</scope>
</reference>
<proteinExistence type="predicted"/>
<evidence type="ECO:0000313" key="1">
    <source>
        <dbReference type="EMBL" id="KAI5671475.1"/>
    </source>
</evidence>
<organism evidence="1 2">
    <name type="scientific">Catharanthus roseus</name>
    <name type="common">Madagascar periwinkle</name>
    <name type="synonym">Vinca rosea</name>
    <dbReference type="NCBI Taxonomy" id="4058"/>
    <lineage>
        <taxon>Eukaryota</taxon>
        <taxon>Viridiplantae</taxon>
        <taxon>Streptophyta</taxon>
        <taxon>Embryophyta</taxon>
        <taxon>Tracheophyta</taxon>
        <taxon>Spermatophyta</taxon>
        <taxon>Magnoliopsida</taxon>
        <taxon>eudicotyledons</taxon>
        <taxon>Gunneridae</taxon>
        <taxon>Pentapetalae</taxon>
        <taxon>asterids</taxon>
        <taxon>lamiids</taxon>
        <taxon>Gentianales</taxon>
        <taxon>Apocynaceae</taxon>
        <taxon>Rauvolfioideae</taxon>
        <taxon>Vinceae</taxon>
        <taxon>Catharanthinae</taxon>
        <taxon>Catharanthus</taxon>
    </lineage>
</organism>
<name>A0ACC0BFS7_CATRO</name>